<feature type="repeat" description="Solcar" evidence="6">
    <location>
        <begin position="1"/>
        <end position="61"/>
    </location>
</feature>
<proteinExistence type="inferred from homology"/>
<gene>
    <name evidence="8" type="ORF">LAZ67_4000942</name>
</gene>
<keyword evidence="7" id="KW-0813">Transport</keyword>
<dbReference type="InterPro" id="IPR023395">
    <property type="entry name" value="MCP_dom_sf"/>
</dbReference>
<dbReference type="PANTHER" id="PTHR24089">
    <property type="entry name" value="SOLUTE CARRIER FAMILY 25"/>
    <property type="match status" value="1"/>
</dbReference>
<comment type="subcellular location">
    <subcellularLocation>
        <location evidence="1">Membrane</location>
        <topology evidence="1">Multi-pass membrane protein</topology>
    </subcellularLocation>
</comment>
<protein>
    <submittedName>
        <fullName evidence="8">SLC25A24</fullName>
    </submittedName>
</protein>
<evidence type="ECO:0000256" key="2">
    <source>
        <dbReference type="ARBA" id="ARBA00006375"/>
    </source>
</evidence>
<dbReference type="EMBL" id="CP092866">
    <property type="protein sequence ID" value="UYV66238.1"/>
    <property type="molecule type" value="Genomic_DNA"/>
</dbReference>
<evidence type="ECO:0000256" key="6">
    <source>
        <dbReference type="PROSITE-ProRule" id="PRU00282"/>
    </source>
</evidence>
<dbReference type="Pfam" id="PF00153">
    <property type="entry name" value="Mito_carr"/>
    <property type="match status" value="1"/>
</dbReference>
<evidence type="ECO:0000313" key="8">
    <source>
        <dbReference type="EMBL" id="UYV66238.1"/>
    </source>
</evidence>
<dbReference type="Proteomes" id="UP001235939">
    <property type="component" value="Chromosome 04"/>
</dbReference>
<dbReference type="InterPro" id="IPR018108">
    <property type="entry name" value="MCP_transmembrane"/>
</dbReference>
<evidence type="ECO:0000256" key="3">
    <source>
        <dbReference type="ARBA" id="ARBA00022692"/>
    </source>
</evidence>
<evidence type="ECO:0000313" key="9">
    <source>
        <dbReference type="Proteomes" id="UP001235939"/>
    </source>
</evidence>
<dbReference type="Gene3D" id="1.50.40.10">
    <property type="entry name" value="Mitochondrial carrier domain"/>
    <property type="match status" value="1"/>
</dbReference>
<dbReference type="SUPFAM" id="SSF103506">
    <property type="entry name" value="Mitochondrial carrier"/>
    <property type="match status" value="1"/>
</dbReference>
<keyword evidence="5 6" id="KW-0472">Membrane</keyword>
<accession>A0ABY6KEK7</accession>
<name>A0ABY6KEK7_9ARAC</name>
<evidence type="ECO:0000256" key="1">
    <source>
        <dbReference type="ARBA" id="ARBA00004141"/>
    </source>
</evidence>
<keyword evidence="9" id="KW-1185">Reference proteome</keyword>
<dbReference type="PROSITE" id="PS50920">
    <property type="entry name" value="SOLCAR"/>
    <property type="match status" value="1"/>
</dbReference>
<comment type="similarity">
    <text evidence="2 7">Belongs to the mitochondrial carrier (TC 2.A.29) family.</text>
</comment>
<evidence type="ECO:0000256" key="7">
    <source>
        <dbReference type="RuleBase" id="RU000488"/>
    </source>
</evidence>
<sequence>MELGIGVAAKGKEETSMRILVRKILHKEGIAGLYRGICPNFLKVIPAVSISYVVYEHVRKALGVTMS</sequence>
<evidence type="ECO:0000256" key="5">
    <source>
        <dbReference type="ARBA" id="ARBA00023136"/>
    </source>
</evidence>
<keyword evidence="3 6" id="KW-0812">Transmembrane</keyword>
<evidence type="ECO:0000256" key="4">
    <source>
        <dbReference type="ARBA" id="ARBA00022737"/>
    </source>
</evidence>
<reference evidence="8 9" key="1">
    <citation type="submission" date="2022-01" db="EMBL/GenBank/DDBJ databases">
        <title>A chromosomal length assembly of Cordylochernes scorpioides.</title>
        <authorList>
            <person name="Zeh D."/>
            <person name="Zeh J."/>
        </authorList>
    </citation>
    <scope>NUCLEOTIDE SEQUENCE [LARGE SCALE GENOMIC DNA]</scope>
    <source>
        <strain evidence="8">IN4F17</strain>
        <tissue evidence="8">Whole Body</tissue>
    </source>
</reference>
<organism evidence="8 9">
    <name type="scientific">Cordylochernes scorpioides</name>
    <dbReference type="NCBI Taxonomy" id="51811"/>
    <lineage>
        <taxon>Eukaryota</taxon>
        <taxon>Metazoa</taxon>
        <taxon>Ecdysozoa</taxon>
        <taxon>Arthropoda</taxon>
        <taxon>Chelicerata</taxon>
        <taxon>Arachnida</taxon>
        <taxon>Pseudoscorpiones</taxon>
        <taxon>Cheliferoidea</taxon>
        <taxon>Chernetidae</taxon>
        <taxon>Cordylochernes</taxon>
    </lineage>
</organism>
<keyword evidence="4" id="KW-0677">Repeat</keyword>